<protein>
    <submittedName>
        <fullName evidence="4">Cyclic nucleotide-binding protein</fullName>
    </submittedName>
</protein>
<feature type="compositionally biased region" description="Polar residues" evidence="1">
    <location>
        <begin position="322"/>
        <end position="354"/>
    </location>
</feature>
<feature type="region of interest" description="Disordered" evidence="1">
    <location>
        <begin position="2243"/>
        <end position="2273"/>
    </location>
</feature>
<feature type="compositionally biased region" description="Low complexity" evidence="1">
    <location>
        <begin position="203"/>
        <end position="212"/>
    </location>
</feature>
<feature type="compositionally biased region" description="Polar residues" evidence="1">
    <location>
        <begin position="1025"/>
        <end position="1038"/>
    </location>
</feature>
<dbReference type="PANTHER" id="PTHR10217:SF435">
    <property type="entry name" value="POTASSIUM VOLTAGE-GATED CHANNEL PROTEIN EAG"/>
    <property type="match status" value="1"/>
</dbReference>
<feature type="region of interest" description="Disordered" evidence="1">
    <location>
        <begin position="1462"/>
        <end position="1615"/>
    </location>
</feature>
<dbReference type="OrthoDB" id="433309at2759"/>
<accession>A0A0V0R5H2</accession>
<feature type="compositionally biased region" description="Basic residues" evidence="1">
    <location>
        <begin position="1476"/>
        <end position="1485"/>
    </location>
</feature>
<dbReference type="InterPro" id="IPR018490">
    <property type="entry name" value="cNMP-bd_dom_sf"/>
</dbReference>
<reference evidence="4 5" key="1">
    <citation type="journal article" date="2015" name="Sci. Rep.">
        <title>Genome of the facultative scuticociliatosis pathogen Pseudocohnilembus persalinus provides insight into its virulence through horizontal gene transfer.</title>
        <authorList>
            <person name="Xiong J."/>
            <person name="Wang G."/>
            <person name="Cheng J."/>
            <person name="Tian M."/>
            <person name="Pan X."/>
            <person name="Warren A."/>
            <person name="Jiang C."/>
            <person name="Yuan D."/>
            <person name="Miao W."/>
        </authorList>
    </citation>
    <scope>NUCLEOTIDE SEQUENCE [LARGE SCALE GENOMIC DNA]</scope>
    <source>
        <strain evidence="4">36N120E</strain>
    </source>
</reference>
<dbReference type="InParanoid" id="A0A0V0R5H2"/>
<feature type="compositionally biased region" description="Low complexity" evidence="1">
    <location>
        <begin position="1507"/>
        <end position="1517"/>
    </location>
</feature>
<feature type="compositionally biased region" description="Polar residues" evidence="1">
    <location>
        <begin position="117"/>
        <end position="129"/>
    </location>
</feature>
<dbReference type="GO" id="GO:0042391">
    <property type="term" value="P:regulation of membrane potential"/>
    <property type="evidence" value="ECO:0007669"/>
    <property type="project" value="TreeGrafter"/>
</dbReference>
<sequence>MDNKNWLGISKKKLKHDRQQSNHPFLLDLDSSIEQKTNRQLINLENRQSISSENKLQDSPIKSQGHINKQKKLTYKQNVPTINILPSENCETDIALITIPNQEQQITQNEFIQLKQQQKIVNSPQNSQNSDDKNYPQLYQNINDKNSQENIISFPKEQLNNQNQKQENQQNYKQSSPQIHLITDILEKMSLHSSNSQQKYNKNDNNTTPQNPQQINETEIISQKNKNPAQKQNQKSLENKNNYQNKYPKQNDFNLLSPQTNAYQINNYNTNNSNQTQSQKNIDININLNQDFKQQLQQGNNKINQSQSQSQSQSQFLFKKQSMPSNSQFNYNQSPRQRNGSSVCSYQNTGNNTVVKGGKRPTQLAPNPQAGQNLMGTSFMGRSFRKFTPINIIQNKFSQQNNNMISSSNNINRGGYMIFCVAHLFGLGFIYVTKFENYGETWIDFRDGSKAYKDNDFSLYIDSLYFAFITMITVGYGDINPVTPIEKIYGILITLISCGIFGYALNVVGNILQHIQERNATVKKEKYLLLKYLEKKQINKNLQVKVIKYLDFVHQMEKEEVENSGGKLLNKISKKLKNEVLREYYLQILCANTFLIKYFSIEFLNTLAISMKDKMYGPEEIIFSQNEIDSRLIFLTKGELEVKFNKSIFNSSTKSRFKEQYSHIYFDNFERLVKQFPSDFERFQMLKEDIRQGLLFPEKCFLCFKNWDHNGQNLQNNYYLSHQHQHMLKNYYSISNSLFDENQQNEIITIKTQTNKPSDTINPNKIQQNKFTHFKIRKKLHAIDNCYLINYIPNKQFLLNQYNDSRFCGQQMSANFENYYQPTPFQQPRNQSIRKSNSVNRKMKFRDFSHYKINQSVRKYRVENALQITFNQEELDEDFKNVDDREFLTSIPVIQIWDEVIRLKYIEANFPQDYQEEDIPIIQDRLFEYNEENQFQNENQYGSQTGSNFDSSDIENQIPYFSSQDDLQNVQKFQQFNRQNNMQLSQKNIPLEEPYDSQSSEGDFNSDSIVSPQTQNKQTIKKQPAIQNETSNKNQSLTKSKCKIGKTVNLLGSSGSIGTIESAVSEDRTEHDVKNLMQQKLQSRQQTIQTQEQLPKISQNLQNSKNLKNSMTNSKTQPPKKLLTLNDSQFFERNQNEHLFSFSPDQLAFSKQQVDTEIPQLKLNQLAENQQQDIQQQTQDSQKQFQLDQQQDLEQNSQQFENFELNQIQAKIPTIEQIKRQSQKQLSNLTLYRSKNNNQNDYNIRLIKDKEENQRSSLQRSNSSIDSFNFNQSFKKSNFSQQSYKRAQTKEIVNKPSVQKNDTFYDYVNKVKNNSFSKNSSKSSINTPQKQQNQEKNVKYYIKICKFIFLYNFKIKKSPFDSNNVSILEISNPFTQPNKNQIYKSQEIKSNQKTLQSSHKNYQKTQIDYQPLSTEQKDLQQSQKLSSPNKNEENYFTNTQEFTIYNNESEIASKKILDLQTDQNTQKTQKTSQLKKNLKSSHKSPHSNITQYPEREIKPSLKKKPKISSSLQSQQIKNKIKQTAPNPNPNPKKNPFQLQQQQQQQNSKKNPSQQQNSSQKFSNSRQSNKSLTQQPQTKTVQILLSQKYHNPNPYPNPNPNLNPSTSDSQKRPQKSFLRQNTVSQFSYTPKSTTALQFSLNQASKTTNINNSPTFKNHKIQQNLQNFQNRSKQNQRKSAFQNQLKLKKGSTNENIQPPAHINSSSTVNESQYQIFNFLSNNNMLNKNSLQILTDQKNMKGSFQQQIKNKSRSLSKNTILQQQSPLIYNNYKNFQTQQTDPLLFEKNLQNMQNQQKPEYIIGDLSLNNNSKFALNQHGNCDGDYEVLEKNFKDKQKQLLQYITDNFDRVKSYKVYRRQANITNIIQKIEQIQIKLYQHNQNPQLSQQNNQNIESCQSIRTYRSSIQPQNQSVLRKSKYYYKSNNNIPNSSIKQQSQNTPSSNNNNYQFEDVPKEDGISGFQQYENQKNNRNQDNQQNPQNDGNQILKRNSSSNNDPNCLDDLLNAQDQIKMQQSENPSQNKQLDAKINQQLFTINSLNASCQNNLSNNSKSNNTESKNKNKNKNQYQIQSRNYSKNLEYQENSFLQKQAPSKQSQSQNQSQIQAQNNSQQTFSQDLKQSKKNINLQPTSPQKRFSHNVNPNSLREQRKRTFIASKTDKNISSNVNINAHFNVNKSNMTNNSKSTSNNNVNNVNKIGTLNNSNSNKSGSKNNVLQFPNSQKNEKRRSSVFDIIEKKKLQILVQKYQEQDTQFKDTPRDNQKSEKLKNQQKQQSNYQ</sequence>
<feature type="transmembrane region" description="Helical" evidence="2">
    <location>
        <begin position="414"/>
        <end position="436"/>
    </location>
</feature>
<evidence type="ECO:0000313" key="5">
    <source>
        <dbReference type="Proteomes" id="UP000054937"/>
    </source>
</evidence>
<evidence type="ECO:0000313" key="4">
    <source>
        <dbReference type="EMBL" id="KRX09610.1"/>
    </source>
</evidence>
<feature type="compositionally biased region" description="Polar residues" evidence="1">
    <location>
        <begin position="2109"/>
        <end position="2141"/>
    </location>
</feature>
<feature type="compositionally biased region" description="Low complexity" evidence="1">
    <location>
        <begin position="220"/>
        <end position="251"/>
    </location>
</feature>
<feature type="region of interest" description="Disordered" evidence="1">
    <location>
        <begin position="1919"/>
        <end position="1951"/>
    </location>
</feature>
<feature type="compositionally biased region" description="Polar residues" evidence="1">
    <location>
        <begin position="996"/>
        <end position="1018"/>
    </location>
</feature>
<keyword evidence="5" id="KW-1185">Reference proteome</keyword>
<feature type="compositionally biased region" description="Low complexity" evidence="1">
    <location>
        <begin position="2084"/>
        <end position="2108"/>
    </location>
</feature>
<dbReference type="Proteomes" id="UP000054937">
    <property type="component" value="Unassembled WGS sequence"/>
</dbReference>
<organism evidence="4 5">
    <name type="scientific">Pseudocohnilembus persalinus</name>
    <name type="common">Ciliate</name>
    <dbReference type="NCBI Taxonomy" id="266149"/>
    <lineage>
        <taxon>Eukaryota</taxon>
        <taxon>Sar</taxon>
        <taxon>Alveolata</taxon>
        <taxon>Ciliophora</taxon>
        <taxon>Intramacronucleata</taxon>
        <taxon>Oligohymenophorea</taxon>
        <taxon>Scuticociliatia</taxon>
        <taxon>Philasterida</taxon>
        <taxon>Pseudocohnilembidae</taxon>
        <taxon>Pseudocohnilembus</taxon>
    </lineage>
</organism>
<dbReference type="PANTHER" id="PTHR10217">
    <property type="entry name" value="VOLTAGE AND LIGAND GATED POTASSIUM CHANNEL"/>
    <property type="match status" value="1"/>
</dbReference>
<evidence type="ECO:0000256" key="1">
    <source>
        <dbReference type="SAM" id="MobiDB-lite"/>
    </source>
</evidence>
<keyword evidence="2" id="KW-0472">Membrane</keyword>
<dbReference type="Gene3D" id="2.60.120.10">
    <property type="entry name" value="Jelly Rolls"/>
    <property type="match status" value="1"/>
</dbReference>
<feature type="compositionally biased region" description="Low complexity" evidence="1">
    <location>
        <begin position="1462"/>
        <end position="1475"/>
    </location>
</feature>
<feature type="compositionally biased region" description="Low complexity" evidence="1">
    <location>
        <begin position="2041"/>
        <end position="2053"/>
    </location>
</feature>
<feature type="compositionally biased region" description="Polar residues" evidence="1">
    <location>
        <begin position="1571"/>
        <end position="1589"/>
    </location>
</feature>
<feature type="region of interest" description="Disordered" evidence="1">
    <location>
        <begin position="1966"/>
        <end position="1998"/>
    </location>
</feature>
<dbReference type="InterPro" id="IPR000595">
    <property type="entry name" value="cNMP-bd_dom"/>
</dbReference>
<feature type="transmembrane region" description="Helical" evidence="2">
    <location>
        <begin position="488"/>
        <end position="508"/>
    </location>
</feature>
<feature type="compositionally biased region" description="Basic and acidic residues" evidence="1">
    <location>
        <begin position="2243"/>
        <end position="2263"/>
    </location>
</feature>
<feature type="compositionally biased region" description="Low complexity" evidence="1">
    <location>
        <begin position="305"/>
        <end position="315"/>
    </location>
</feature>
<feature type="region of interest" description="Disordered" evidence="1">
    <location>
        <begin position="2171"/>
        <end position="2224"/>
    </location>
</feature>
<dbReference type="SUPFAM" id="SSF81324">
    <property type="entry name" value="Voltage-gated potassium channels"/>
    <property type="match status" value="1"/>
</dbReference>
<dbReference type="Pfam" id="PF07885">
    <property type="entry name" value="Ion_trans_2"/>
    <property type="match status" value="1"/>
</dbReference>
<feature type="compositionally biased region" description="Polar residues" evidence="1">
    <location>
        <begin position="364"/>
        <end position="373"/>
    </location>
</feature>
<feature type="compositionally biased region" description="Low complexity" evidence="1">
    <location>
        <begin position="2171"/>
        <end position="2209"/>
    </location>
</feature>
<dbReference type="GO" id="GO:0005249">
    <property type="term" value="F:voltage-gated potassium channel activity"/>
    <property type="evidence" value="ECO:0007669"/>
    <property type="project" value="TreeGrafter"/>
</dbReference>
<feature type="region of interest" description="Disordered" evidence="1">
    <location>
        <begin position="2041"/>
        <end position="2065"/>
    </location>
</feature>
<keyword evidence="2" id="KW-0812">Transmembrane</keyword>
<feature type="region of interest" description="Disordered" evidence="1">
    <location>
        <begin position="117"/>
        <end position="138"/>
    </location>
</feature>
<keyword evidence="2" id="KW-1133">Transmembrane helix</keyword>
<dbReference type="EMBL" id="LDAU01000046">
    <property type="protein sequence ID" value="KRX09610.1"/>
    <property type="molecule type" value="Genomic_DNA"/>
</dbReference>
<dbReference type="InterPro" id="IPR050818">
    <property type="entry name" value="KCNH_animal-type"/>
</dbReference>
<feature type="region of interest" description="Disordered" evidence="1">
    <location>
        <begin position="1667"/>
        <end position="1705"/>
    </location>
</feature>
<name>A0A0V0R5H2_PSEPJ</name>
<comment type="caution">
    <text evidence="4">The sequence shown here is derived from an EMBL/GenBank/DDBJ whole genome shotgun (WGS) entry which is preliminary data.</text>
</comment>
<gene>
    <name evidence="4" type="ORF">PPERSA_08642</name>
</gene>
<feature type="region of interest" description="Disordered" evidence="1">
    <location>
        <begin position="1414"/>
        <end position="1435"/>
    </location>
</feature>
<evidence type="ECO:0000259" key="3">
    <source>
        <dbReference type="PROSITE" id="PS50042"/>
    </source>
</evidence>
<feature type="region of interest" description="Disordered" evidence="1">
    <location>
        <begin position="1172"/>
        <end position="1191"/>
    </location>
</feature>
<feature type="compositionally biased region" description="Low complexity" evidence="1">
    <location>
        <begin position="1533"/>
        <end position="1570"/>
    </location>
</feature>
<evidence type="ECO:0000256" key="2">
    <source>
        <dbReference type="SAM" id="Phobius"/>
    </source>
</evidence>
<dbReference type="GO" id="GO:0005886">
    <property type="term" value="C:plasma membrane"/>
    <property type="evidence" value="ECO:0007669"/>
    <property type="project" value="TreeGrafter"/>
</dbReference>
<dbReference type="OMA" id="FNTHAPR"/>
<feature type="region of interest" description="Disordered" evidence="1">
    <location>
        <begin position="992"/>
        <end position="1038"/>
    </location>
</feature>
<proteinExistence type="predicted"/>
<feature type="region of interest" description="Disordered" evidence="1">
    <location>
        <begin position="296"/>
        <end position="373"/>
    </location>
</feature>
<feature type="domain" description="Cyclic nucleotide-binding" evidence="3">
    <location>
        <begin position="595"/>
        <end position="642"/>
    </location>
</feature>
<feature type="compositionally biased region" description="Low complexity" evidence="1">
    <location>
        <begin position="1919"/>
        <end position="1943"/>
    </location>
</feature>
<feature type="region of interest" description="Disordered" evidence="1">
    <location>
        <begin position="2083"/>
        <end position="2144"/>
    </location>
</feature>
<feature type="region of interest" description="Disordered" evidence="1">
    <location>
        <begin position="220"/>
        <end position="254"/>
    </location>
</feature>
<dbReference type="InterPro" id="IPR013099">
    <property type="entry name" value="K_chnl_dom"/>
</dbReference>
<feature type="transmembrane region" description="Helical" evidence="2">
    <location>
        <begin position="457"/>
        <end position="476"/>
    </location>
</feature>
<dbReference type="PROSITE" id="PS50042">
    <property type="entry name" value="CNMP_BINDING_3"/>
    <property type="match status" value="1"/>
</dbReference>
<feature type="region of interest" description="Disordered" evidence="1">
    <location>
        <begin position="193"/>
        <end position="212"/>
    </location>
</feature>
<feature type="transmembrane region" description="Helical" evidence="2">
    <location>
        <begin position="584"/>
        <end position="601"/>
    </location>
</feature>
<dbReference type="SUPFAM" id="SSF51206">
    <property type="entry name" value="cAMP-binding domain-like"/>
    <property type="match status" value="1"/>
</dbReference>
<dbReference type="Gene3D" id="1.10.287.70">
    <property type="match status" value="1"/>
</dbReference>
<dbReference type="InterPro" id="IPR014710">
    <property type="entry name" value="RmlC-like_jellyroll"/>
</dbReference>